<accession>A0A1G7WT44</accession>
<dbReference type="GO" id="GO:0005615">
    <property type="term" value="C:extracellular space"/>
    <property type="evidence" value="ECO:0007669"/>
    <property type="project" value="TreeGrafter"/>
</dbReference>
<organism evidence="9 10">
    <name type="scientific">Psychroflexus sediminis</name>
    <dbReference type="NCBI Taxonomy" id="470826"/>
    <lineage>
        <taxon>Bacteria</taxon>
        <taxon>Pseudomonadati</taxon>
        <taxon>Bacteroidota</taxon>
        <taxon>Flavobacteriia</taxon>
        <taxon>Flavobacteriales</taxon>
        <taxon>Flavobacteriaceae</taxon>
        <taxon>Psychroflexus</taxon>
    </lineage>
</organism>
<dbReference type="RefSeq" id="WP_093367849.1">
    <property type="nucleotide sequence ID" value="NZ_FNCW01000006.1"/>
</dbReference>
<keyword evidence="6" id="KW-0482">Metalloprotease</keyword>
<evidence type="ECO:0000313" key="10">
    <source>
        <dbReference type="Proteomes" id="UP000199296"/>
    </source>
</evidence>
<evidence type="ECO:0000256" key="2">
    <source>
        <dbReference type="ARBA" id="ARBA00005988"/>
    </source>
</evidence>
<sequence>MKFNLSFLFLFCFFGASQAQNSIQSPEEFLGYKIGTEFTRHHQVVDYFNHLAENSSNLTYSAYGKTNERRTLSYAVISSEENLSNIEEIRINNLKQTGIIEGKSNPEIAIVWLSYNVHGNEASSTEAAMLTAYELVTNRRNILENTVVIIDPCINPDGRDRYVNWYNQVKATPYSPYQDAVEHNEPWPGGRPNHYLYDLNRDWMWATQVETQQRLKLYNQWMPHVHVDFHEQGINSPYYFAPAAEPFHEVITEFQKEFQTEIGKNNADAFDEKAWLYFTRERFDLFYPSYGDTYPTYNGAIGMTYEQAGHGRAGLGINTDEGYELTLVDRVQHHTLTGLSTIEISSENAARLNSEFKTYFKQSPDFDYYVLAGDKQKLKVLSELFDKHDYLYDISTTKTLKGSQVYGNNKTSFDAEHAIVLPAGQPKAKMLRVLFEADPKLSTPLTYDITSWNLALAHGVDVYQVNGELDTTSKSEIFSKQAIEKETVGYISEWNSMAHAKFLAKLLEHKIDVRATTKAFKIENQSFERGSLVLTKTNNKQADFDSLVIALASAFEIELKAATTGFSDTGTDFGSPDIKKIHPQRIAVLRGEGTSSLSYGSLWYFFEQELNYPIISISTDDFSSIDLNDYDVLVLPNGSYSSALNQKKFEDVTDWVKSGGKIIAIANALSTFEGKKGFGLEKVETEKDSTDTNLISYAQREKERTKDNITGAIFEVRVDNTHPLAFGYEDTYATLKTSSAAYQYLKKGYNVAYLEDSPRPLSGFSGEKATEKISNSLVFGEQRLGRGSIIYMVDDVMFRSFWENGKLFFVNALFMVNNRSQEFR</sequence>
<dbReference type="Pfam" id="PF00246">
    <property type="entry name" value="Peptidase_M14"/>
    <property type="match status" value="1"/>
</dbReference>
<dbReference type="AlphaFoldDB" id="A0A1G7WT44"/>
<evidence type="ECO:0000256" key="3">
    <source>
        <dbReference type="ARBA" id="ARBA00022670"/>
    </source>
</evidence>
<comment type="similarity">
    <text evidence="2">Belongs to the peptidase M14 family.</text>
</comment>
<gene>
    <name evidence="9" type="ORF">SAMN04488027_106113</name>
</gene>
<evidence type="ECO:0000256" key="5">
    <source>
        <dbReference type="ARBA" id="ARBA00022833"/>
    </source>
</evidence>
<comment type="cofactor">
    <cofactor evidence="1">
        <name>Zn(2+)</name>
        <dbReference type="ChEBI" id="CHEBI:29105"/>
    </cofactor>
</comment>
<feature type="signal peptide" evidence="7">
    <location>
        <begin position="1"/>
        <end position="19"/>
    </location>
</feature>
<reference evidence="9 10" key="1">
    <citation type="submission" date="2016-10" db="EMBL/GenBank/DDBJ databases">
        <authorList>
            <person name="de Groot N.N."/>
        </authorList>
    </citation>
    <scope>NUCLEOTIDE SEQUENCE [LARGE SCALE GENOMIC DNA]</scope>
    <source>
        <strain evidence="9 10">DSM 19803</strain>
    </source>
</reference>
<evidence type="ECO:0000256" key="6">
    <source>
        <dbReference type="ARBA" id="ARBA00023049"/>
    </source>
</evidence>
<dbReference type="GO" id="GO:0004181">
    <property type="term" value="F:metallocarboxypeptidase activity"/>
    <property type="evidence" value="ECO:0007669"/>
    <property type="project" value="InterPro"/>
</dbReference>
<dbReference type="InterPro" id="IPR000834">
    <property type="entry name" value="Peptidase_M14"/>
</dbReference>
<dbReference type="PANTHER" id="PTHR11705:SF143">
    <property type="entry name" value="SLL0236 PROTEIN"/>
    <property type="match status" value="1"/>
</dbReference>
<dbReference type="EMBL" id="FNCW01000006">
    <property type="protein sequence ID" value="SDG75117.1"/>
    <property type="molecule type" value="Genomic_DNA"/>
</dbReference>
<evidence type="ECO:0000256" key="1">
    <source>
        <dbReference type="ARBA" id="ARBA00001947"/>
    </source>
</evidence>
<evidence type="ECO:0000259" key="8">
    <source>
        <dbReference type="SMART" id="SM00631"/>
    </source>
</evidence>
<keyword evidence="5" id="KW-0862">Zinc</keyword>
<protein>
    <submittedName>
        <fullName evidence="9">Zinc carboxypeptidase</fullName>
    </submittedName>
</protein>
<keyword evidence="7" id="KW-0732">Signal</keyword>
<dbReference type="GO" id="GO:0006508">
    <property type="term" value="P:proteolysis"/>
    <property type="evidence" value="ECO:0007669"/>
    <property type="project" value="UniProtKB-KW"/>
</dbReference>
<keyword evidence="3" id="KW-0645">Protease</keyword>
<evidence type="ECO:0000313" key="9">
    <source>
        <dbReference type="EMBL" id="SDG75117.1"/>
    </source>
</evidence>
<feature type="domain" description="Peptidase M14" evidence="8">
    <location>
        <begin position="38"/>
        <end position="304"/>
    </location>
</feature>
<name>A0A1G7WT44_9FLAO</name>
<dbReference type="GO" id="GO:0008270">
    <property type="term" value="F:zinc ion binding"/>
    <property type="evidence" value="ECO:0007669"/>
    <property type="project" value="InterPro"/>
</dbReference>
<dbReference type="Gene3D" id="3.40.50.880">
    <property type="match status" value="1"/>
</dbReference>
<proteinExistence type="inferred from homology"/>
<dbReference type="CDD" id="cd06238">
    <property type="entry name" value="M14-like"/>
    <property type="match status" value="1"/>
</dbReference>
<dbReference type="SUPFAM" id="SSF53187">
    <property type="entry name" value="Zn-dependent exopeptidases"/>
    <property type="match status" value="1"/>
</dbReference>
<feature type="chain" id="PRO_5011787068" evidence="7">
    <location>
        <begin position="20"/>
        <end position="824"/>
    </location>
</feature>
<dbReference type="Gene3D" id="3.40.630.10">
    <property type="entry name" value="Zn peptidases"/>
    <property type="match status" value="1"/>
</dbReference>
<dbReference type="InterPro" id="IPR029062">
    <property type="entry name" value="Class_I_gatase-like"/>
</dbReference>
<dbReference type="OrthoDB" id="9758209at2"/>
<dbReference type="SUPFAM" id="SSF52317">
    <property type="entry name" value="Class I glutamine amidotransferase-like"/>
    <property type="match status" value="1"/>
</dbReference>
<keyword evidence="4" id="KW-0378">Hydrolase</keyword>
<dbReference type="SMART" id="SM00631">
    <property type="entry name" value="Zn_pept"/>
    <property type="match status" value="1"/>
</dbReference>
<dbReference type="PANTHER" id="PTHR11705">
    <property type="entry name" value="PROTEASE FAMILY M14 CARBOXYPEPTIDASE A,B"/>
    <property type="match status" value="1"/>
</dbReference>
<evidence type="ECO:0000256" key="7">
    <source>
        <dbReference type="SAM" id="SignalP"/>
    </source>
</evidence>
<evidence type="ECO:0000256" key="4">
    <source>
        <dbReference type="ARBA" id="ARBA00022801"/>
    </source>
</evidence>
<dbReference type="STRING" id="470826.SAMN04488027_106113"/>
<dbReference type="CDD" id="cd01653">
    <property type="entry name" value="GATase1"/>
    <property type="match status" value="1"/>
</dbReference>
<keyword evidence="9" id="KW-0121">Carboxypeptidase</keyword>
<dbReference type="Proteomes" id="UP000199296">
    <property type="component" value="Unassembled WGS sequence"/>
</dbReference>
<keyword evidence="10" id="KW-1185">Reference proteome</keyword>